<dbReference type="Proteomes" id="UP001055219">
    <property type="component" value="Unassembled WGS sequence"/>
</dbReference>
<dbReference type="EMBL" id="JAGIXG020000003">
    <property type="protein sequence ID" value="KAI6784925.1"/>
    <property type="molecule type" value="Genomic_DNA"/>
</dbReference>
<gene>
    <name evidence="1" type="ORF">J7T54_008019</name>
</gene>
<dbReference type="RefSeq" id="XP_051365781.1">
    <property type="nucleotide sequence ID" value="XM_051502606.1"/>
</dbReference>
<organism evidence="1 2">
    <name type="scientific">Emericellopsis cladophorae</name>
    <dbReference type="NCBI Taxonomy" id="2686198"/>
    <lineage>
        <taxon>Eukaryota</taxon>
        <taxon>Fungi</taxon>
        <taxon>Dikarya</taxon>
        <taxon>Ascomycota</taxon>
        <taxon>Pezizomycotina</taxon>
        <taxon>Sordariomycetes</taxon>
        <taxon>Hypocreomycetidae</taxon>
        <taxon>Hypocreales</taxon>
        <taxon>Bionectriaceae</taxon>
        <taxon>Emericellopsis</taxon>
    </lineage>
</organism>
<dbReference type="GeneID" id="75834491"/>
<sequence length="135" mass="15389">MVTKCVELVECHHLARLRDTEIQRKDIEGHFRLRLATRTLKANMNLPRSDGQTVTLTFSLDIPEKAASTELLRHAGAKNWIDRLGPDQARLLMAHNPNSIMRETYYNTSSACPDGMQYDHLQKQPGIARPYKMSA</sequence>
<evidence type="ECO:0000313" key="1">
    <source>
        <dbReference type="EMBL" id="KAI6784925.1"/>
    </source>
</evidence>
<protein>
    <submittedName>
        <fullName evidence="1">Uncharacterized protein</fullName>
    </submittedName>
</protein>
<accession>A0A9Q0BHM9</accession>
<reference evidence="1" key="2">
    <citation type="submission" date="2022-07" db="EMBL/GenBank/DDBJ databases">
        <authorList>
            <person name="Goncalves M.F.M."/>
            <person name="Hilario S."/>
            <person name="Van De Peer Y."/>
            <person name="Esteves A.C."/>
            <person name="Alves A."/>
        </authorList>
    </citation>
    <scope>NUCLEOTIDE SEQUENCE</scope>
    <source>
        <strain evidence="1">MUM 19.33</strain>
    </source>
</reference>
<reference evidence="1" key="1">
    <citation type="journal article" date="2021" name="J Fungi (Basel)">
        <title>Genomic and Metabolomic Analyses of the Marine Fungus Emericellopsis cladophorae: Insights into Saltwater Adaptability Mechanisms and Its Biosynthetic Potential.</title>
        <authorList>
            <person name="Goncalves M.F.M."/>
            <person name="Hilario S."/>
            <person name="Van de Peer Y."/>
            <person name="Esteves A.C."/>
            <person name="Alves A."/>
        </authorList>
    </citation>
    <scope>NUCLEOTIDE SEQUENCE</scope>
    <source>
        <strain evidence="1">MUM 19.33</strain>
    </source>
</reference>
<name>A0A9Q0BHM9_9HYPO</name>
<evidence type="ECO:0000313" key="2">
    <source>
        <dbReference type="Proteomes" id="UP001055219"/>
    </source>
</evidence>
<comment type="caution">
    <text evidence="1">The sequence shown here is derived from an EMBL/GenBank/DDBJ whole genome shotgun (WGS) entry which is preliminary data.</text>
</comment>
<keyword evidence="2" id="KW-1185">Reference proteome</keyword>
<dbReference type="AlphaFoldDB" id="A0A9Q0BHM9"/>
<proteinExistence type="predicted"/>